<proteinExistence type="predicted"/>
<evidence type="ECO:0000313" key="1">
    <source>
        <dbReference type="EMBL" id="JAI02632.1"/>
    </source>
</evidence>
<accession>A0A0E9XJK6</accession>
<protein>
    <submittedName>
        <fullName evidence="1">Uncharacterized protein</fullName>
    </submittedName>
</protein>
<dbReference type="AlphaFoldDB" id="A0A0E9XJK6"/>
<organism evidence="1">
    <name type="scientific">Anguilla anguilla</name>
    <name type="common">European freshwater eel</name>
    <name type="synonym">Muraena anguilla</name>
    <dbReference type="NCBI Taxonomy" id="7936"/>
    <lineage>
        <taxon>Eukaryota</taxon>
        <taxon>Metazoa</taxon>
        <taxon>Chordata</taxon>
        <taxon>Craniata</taxon>
        <taxon>Vertebrata</taxon>
        <taxon>Euteleostomi</taxon>
        <taxon>Actinopterygii</taxon>
        <taxon>Neopterygii</taxon>
        <taxon>Teleostei</taxon>
        <taxon>Anguilliformes</taxon>
        <taxon>Anguillidae</taxon>
        <taxon>Anguilla</taxon>
    </lineage>
</organism>
<reference evidence="1" key="1">
    <citation type="submission" date="2014-11" db="EMBL/GenBank/DDBJ databases">
        <authorList>
            <person name="Amaro Gonzalez C."/>
        </authorList>
    </citation>
    <scope>NUCLEOTIDE SEQUENCE</scope>
</reference>
<name>A0A0E9XJK6_ANGAN</name>
<sequence>MRWIIYPGSSTRETAVKILLLAN</sequence>
<reference evidence="1" key="2">
    <citation type="journal article" date="2015" name="Fish Shellfish Immunol.">
        <title>Early steps in the European eel (Anguilla anguilla)-Vibrio vulnificus interaction in the gills: Role of the RtxA13 toxin.</title>
        <authorList>
            <person name="Callol A."/>
            <person name="Pajuelo D."/>
            <person name="Ebbesson L."/>
            <person name="Teles M."/>
            <person name="MacKenzie S."/>
            <person name="Amaro C."/>
        </authorList>
    </citation>
    <scope>NUCLEOTIDE SEQUENCE</scope>
</reference>
<dbReference type="EMBL" id="GBXM01005946">
    <property type="protein sequence ID" value="JAI02632.1"/>
    <property type="molecule type" value="Transcribed_RNA"/>
</dbReference>